<dbReference type="EMBL" id="CP074694">
    <property type="protein sequence ID" value="QVL30547.1"/>
    <property type="molecule type" value="Genomic_DNA"/>
</dbReference>
<dbReference type="RefSeq" id="WP_213494418.1">
    <property type="nucleotide sequence ID" value="NZ_CP074694.1"/>
</dbReference>
<dbReference type="Proteomes" id="UP000676194">
    <property type="component" value="Chromosome"/>
</dbReference>
<accession>A0A8E6ETX9</accession>
<gene>
    <name evidence="1" type="ORF">KIH39_17020</name>
</gene>
<sequence length="91" mass="10240">MFYQTEDKAQGWRAMVTFKDGRSEALLLLGQSSTRIRSGYITAFNEVLDDEERMLAETISLQQWEGAADAGRWKHKTSLKVPVEKMATAAA</sequence>
<name>A0A8E6ETX9_9BACT</name>
<keyword evidence="2" id="KW-1185">Reference proteome</keyword>
<protein>
    <submittedName>
        <fullName evidence="1">Uncharacterized protein</fullName>
    </submittedName>
</protein>
<evidence type="ECO:0000313" key="1">
    <source>
        <dbReference type="EMBL" id="QVL30547.1"/>
    </source>
</evidence>
<evidence type="ECO:0000313" key="2">
    <source>
        <dbReference type="Proteomes" id="UP000676194"/>
    </source>
</evidence>
<proteinExistence type="predicted"/>
<dbReference type="AlphaFoldDB" id="A0A8E6ETX9"/>
<reference evidence="1" key="1">
    <citation type="submission" date="2021-05" db="EMBL/GenBank/DDBJ databases">
        <title>Complete genome sequence of the cellulolytic planctomycete Telmatocola sphagniphila SP2T and characterization of the first cellulase from planctomycetes.</title>
        <authorList>
            <person name="Rakitin A.L."/>
            <person name="Beletsky A.V."/>
            <person name="Naumoff D.G."/>
            <person name="Kulichevskaya I.S."/>
            <person name="Mardanov A.V."/>
            <person name="Ravin N.V."/>
            <person name="Dedysh S.N."/>
        </authorList>
    </citation>
    <scope>NUCLEOTIDE SEQUENCE</scope>
    <source>
        <strain evidence="1">SP2T</strain>
    </source>
</reference>
<dbReference type="KEGG" id="tsph:KIH39_17020"/>
<organism evidence="1 2">
    <name type="scientific">Telmatocola sphagniphila</name>
    <dbReference type="NCBI Taxonomy" id="1123043"/>
    <lineage>
        <taxon>Bacteria</taxon>
        <taxon>Pseudomonadati</taxon>
        <taxon>Planctomycetota</taxon>
        <taxon>Planctomycetia</taxon>
        <taxon>Gemmatales</taxon>
        <taxon>Gemmataceae</taxon>
    </lineage>
</organism>